<dbReference type="SUPFAM" id="SSF53098">
    <property type="entry name" value="Ribonuclease H-like"/>
    <property type="match status" value="1"/>
</dbReference>
<dbReference type="InterPro" id="IPR044730">
    <property type="entry name" value="RNase_H-like_dom_plant"/>
</dbReference>
<dbReference type="GO" id="GO:0003676">
    <property type="term" value="F:nucleic acid binding"/>
    <property type="evidence" value="ECO:0007669"/>
    <property type="project" value="InterPro"/>
</dbReference>
<accession>A0A3Q7GX99</accession>
<reference evidence="2" key="2">
    <citation type="submission" date="2019-01" db="UniProtKB">
        <authorList>
            <consortium name="EnsemblPlants"/>
        </authorList>
    </citation>
    <scope>IDENTIFICATION</scope>
    <source>
        <strain evidence="2">cv. Heinz 1706</strain>
    </source>
</reference>
<dbReference type="Pfam" id="PF13966">
    <property type="entry name" value="zf-RVT"/>
    <property type="match status" value="1"/>
</dbReference>
<keyword evidence="3" id="KW-1185">Reference proteome</keyword>
<proteinExistence type="predicted"/>
<evidence type="ECO:0000313" key="2">
    <source>
        <dbReference type="EnsemblPlants" id="Solyc06g066447.1.1.1"/>
    </source>
</evidence>
<dbReference type="EnsemblPlants" id="Solyc06g066447.1.1">
    <property type="protein sequence ID" value="Solyc06g066447.1.1.1"/>
    <property type="gene ID" value="Solyc06g066447.1"/>
</dbReference>
<dbReference type="CDD" id="cd06222">
    <property type="entry name" value="RNase_H_like"/>
    <property type="match status" value="1"/>
</dbReference>
<dbReference type="PANTHER" id="PTHR47723:SF19">
    <property type="entry name" value="POLYNUCLEOTIDYL TRANSFERASE, RIBONUCLEASE H-LIKE SUPERFAMILY PROTEIN"/>
    <property type="match status" value="1"/>
</dbReference>
<evidence type="ECO:0000313" key="3">
    <source>
        <dbReference type="Proteomes" id="UP000004994"/>
    </source>
</evidence>
<dbReference type="InterPro" id="IPR002156">
    <property type="entry name" value="RNaseH_domain"/>
</dbReference>
<sequence length="474" mass="53941">MDVKNEAEQHIFLKLGKGNLSFWYDNWTNKRALSNIVQQGNKPMKIKVSDFINQNQRNLSKLNSVLPANIVSEVQDIKFDLQSVDYPIWLPDQSGLFSSKSAWQNIRKSRARFLTSRKMWHNKISFKVSFFMLGLLGGKLATDEALCRFKVHGPSKCYCCTEGANETINHLFGDGNIACILWKYFSNTCGILHNSNENVRAKIMRWWLIKPVNKVHELLLQSLPSLICWETWKYRCNFKHEGVRIPIPRIIDQISNLLYLIINSQFPELPLSPSIISIYHLIDHITPKLEIKLVKWKRPNYNELKLNVDGCSKGNPGSAGGGGVLRDHAGQMIMAFSAYFGFCSNNSAEALALKTGLRWCLDHDFHRVAVESDSLLIIQMVKGMIDSPWHMKDDIKQIQSMSSLGDFSFIHTFREGNTTADLLANMAEHCKTTTFFTEAINLPSKVTSTLNNDVVGKPNIRIRVKKGNFIFDPG</sequence>
<dbReference type="OMA" id="CTEGANE"/>
<dbReference type="PANTHER" id="PTHR47723">
    <property type="entry name" value="OS05G0353850 PROTEIN"/>
    <property type="match status" value="1"/>
</dbReference>
<dbReference type="PROSITE" id="PS50879">
    <property type="entry name" value="RNASE_H_1"/>
    <property type="match status" value="1"/>
</dbReference>
<name>A0A3Q7GX99_SOLLC</name>
<dbReference type="InParanoid" id="A0A3Q7GX99"/>
<reference evidence="2" key="1">
    <citation type="journal article" date="2012" name="Nature">
        <title>The tomato genome sequence provides insights into fleshy fruit evolution.</title>
        <authorList>
            <consortium name="Tomato Genome Consortium"/>
        </authorList>
    </citation>
    <scope>NUCLEOTIDE SEQUENCE [LARGE SCALE GENOMIC DNA]</scope>
    <source>
        <strain evidence="2">cv. Heinz 1706</strain>
    </source>
</reference>
<dbReference type="InterPro" id="IPR053151">
    <property type="entry name" value="RNase_H-like"/>
</dbReference>
<dbReference type="Proteomes" id="UP000004994">
    <property type="component" value="Chromosome 6"/>
</dbReference>
<dbReference type="STRING" id="4081.A0A3Q7GX99"/>
<evidence type="ECO:0000259" key="1">
    <source>
        <dbReference type="PROSITE" id="PS50879"/>
    </source>
</evidence>
<dbReference type="Gene3D" id="3.30.420.10">
    <property type="entry name" value="Ribonuclease H-like superfamily/Ribonuclease H"/>
    <property type="match status" value="1"/>
</dbReference>
<protein>
    <recommendedName>
        <fullName evidence="1">RNase H type-1 domain-containing protein</fullName>
    </recommendedName>
</protein>
<dbReference type="Gramene" id="Solyc06g066447.1.1">
    <property type="protein sequence ID" value="Solyc06g066447.1.1.1"/>
    <property type="gene ID" value="Solyc06g066447.1"/>
</dbReference>
<dbReference type="InterPro" id="IPR012337">
    <property type="entry name" value="RNaseH-like_sf"/>
</dbReference>
<dbReference type="InterPro" id="IPR026960">
    <property type="entry name" value="RVT-Znf"/>
</dbReference>
<dbReference type="GO" id="GO:0004523">
    <property type="term" value="F:RNA-DNA hybrid ribonuclease activity"/>
    <property type="evidence" value="ECO:0007669"/>
    <property type="project" value="InterPro"/>
</dbReference>
<dbReference type="Pfam" id="PF13456">
    <property type="entry name" value="RVT_3"/>
    <property type="match status" value="1"/>
</dbReference>
<dbReference type="AlphaFoldDB" id="A0A3Q7GX99"/>
<dbReference type="InterPro" id="IPR036397">
    <property type="entry name" value="RNaseH_sf"/>
</dbReference>
<feature type="domain" description="RNase H type-1" evidence="1">
    <location>
        <begin position="300"/>
        <end position="429"/>
    </location>
</feature>
<organism evidence="2">
    <name type="scientific">Solanum lycopersicum</name>
    <name type="common">Tomato</name>
    <name type="synonym">Lycopersicon esculentum</name>
    <dbReference type="NCBI Taxonomy" id="4081"/>
    <lineage>
        <taxon>Eukaryota</taxon>
        <taxon>Viridiplantae</taxon>
        <taxon>Streptophyta</taxon>
        <taxon>Embryophyta</taxon>
        <taxon>Tracheophyta</taxon>
        <taxon>Spermatophyta</taxon>
        <taxon>Magnoliopsida</taxon>
        <taxon>eudicotyledons</taxon>
        <taxon>Gunneridae</taxon>
        <taxon>Pentapetalae</taxon>
        <taxon>asterids</taxon>
        <taxon>lamiids</taxon>
        <taxon>Solanales</taxon>
        <taxon>Solanaceae</taxon>
        <taxon>Solanoideae</taxon>
        <taxon>Solaneae</taxon>
        <taxon>Solanum</taxon>
        <taxon>Solanum subgen. Lycopersicon</taxon>
    </lineage>
</organism>